<evidence type="ECO:0000313" key="4">
    <source>
        <dbReference type="Proteomes" id="UP000325313"/>
    </source>
</evidence>
<evidence type="ECO:0000313" key="2">
    <source>
        <dbReference type="EMBL" id="KAA1128475.1"/>
    </source>
</evidence>
<sequence length="138" mass="15946">MYESSSNAIQLGRKSLRELNSGTERQQSSLHLSQEHIRAENVVRAMSLDTYTGATQNVLGLEERYKSLLKDHLIHYLPSIGESNYFTGNWLHDVCYFTLQAVPNKTKINGMRLDQCLNPTEWKRVYQHFISMTVNHAM</sequence>
<keyword evidence="3" id="KW-1185">Reference proteome</keyword>
<dbReference type="AlphaFoldDB" id="A0A5B0RTV7"/>
<comment type="caution">
    <text evidence="2">The sequence shown here is derived from an EMBL/GenBank/DDBJ whole genome shotgun (WGS) entry which is preliminary data.</text>
</comment>
<name>A0A5B0RTV7_PUCGR</name>
<organism evidence="2 4">
    <name type="scientific">Puccinia graminis f. sp. tritici</name>
    <dbReference type="NCBI Taxonomy" id="56615"/>
    <lineage>
        <taxon>Eukaryota</taxon>
        <taxon>Fungi</taxon>
        <taxon>Dikarya</taxon>
        <taxon>Basidiomycota</taxon>
        <taxon>Pucciniomycotina</taxon>
        <taxon>Pucciniomycetes</taxon>
        <taxon>Pucciniales</taxon>
        <taxon>Pucciniaceae</taxon>
        <taxon>Puccinia</taxon>
    </lineage>
</organism>
<dbReference type="EMBL" id="VSWC01000197">
    <property type="protein sequence ID" value="KAA1064468.1"/>
    <property type="molecule type" value="Genomic_DNA"/>
</dbReference>
<dbReference type="Proteomes" id="UP000325313">
    <property type="component" value="Unassembled WGS sequence"/>
</dbReference>
<evidence type="ECO:0000313" key="1">
    <source>
        <dbReference type="EMBL" id="KAA1064468.1"/>
    </source>
</evidence>
<accession>A0A5B0RTV7</accession>
<proteinExistence type="predicted"/>
<dbReference type="EMBL" id="VDEP01000141">
    <property type="protein sequence ID" value="KAA1128475.1"/>
    <property type="molecule type" value="Genomic_DNA"/>
</dbReference>
<protein>
    <submittedName>
        <fullName evidence="2">Uncharacterized protein</fullName>
    </submittedName>
</protein>
<gene>
    <name evidence="1" type="ORF">PGT21_003952</name>
    <name evidence="2" type="ORF">PGTUg99_013046</name>
</gene>
<dbReference type="Proteomes" id="UP000324748">
    <property type="component" value="Unassembled WGS sequence"/>
</dbReference>
<reference evidence="3 4" key="1">
    <citation type="submission" date="2019-05" db="EMBL/GenBank/DDBJ databases">
        <title>Emergence of the Ug99 lineage of the wheat stem rust pathogen through somatic hybridization.</title>
        <authorList>
            <person name="Li F."/>
            <person name="Upadhyaya N.M."/>
            <person name="Sperschneider J."/>
            <person name="Matny O."/>
            <person name="Nguyen-Phuc H."/>
            <person name="Mago R."/>
            <person name="Raley C."/>
            <person name="Miller M.E."/>
            <person name="Silverstein K.A.T."/>
            <person name="Henningsen E."/>
            <person name="Hirsch C.D."/>
            <person name="Visser B."/>
            <person name="Pretorius Z.A."/>
            <person name="Steffenson B.J."/>
            <person name="Schwessinger B."/>
            <person name="Dodds P.N."/>
            <person name="Figueroa M."/>
        </authorList>
    </citation>
    <scope>NUCLEOTIDE SEQUENCE [LARGE SCALE GENOMIC DNA]</scope>
    <source>
        <strain evidence="1">21-0</strain>
        <strain evidence="2 4">Ug99</strain>
    </source>
</reference>
<evidence type="ECO:0000313" key="3">
    <source>
        <dbReference type="Proteomes" id="UP000324748"/>
    </source>
</evidence>